<proteinExistence type="predicted"/>
<evidence type="ECO:0000259" key="4">
    <source>
        <dbReference type="Pfam" id="PF22725"/>
    </source>
</evidence>
<dbReference type="Gene3D" id="3.30.360.10">
    <property type="entry name" value="Dihydrodipicolinate Reductase, domain 2"/>
    <property type="match status" value="1"/>
</dbReference>
<sequence length="670" mass="71929">MECAFVGAGAVAEKYAAGLDASPLELTAVCDLDAERAERLADSYDAAAYDDLDALLDAEAAPLVANLTSHAAHADVTEACLSRDRHVFSEKPLALDADRAFALVETAERRGLALGCAPINHRCDAQRHARWLLGDGRLGPIRLGYAHAHVGRVTEWHNSPESFLAVGPLYDGAVYPLNLLVTWFGPVDRVRTADALDVWPARENRRPERPAHVEATLAFETGPVVRLTASLYAPHRSREFNSLELHGDDGSLYLADSGALAADRDTVAVGGAGRPYVSAPYPAPRRRRAYLAGPERLAERVAADGPTTAGARRAAHVVAVCNAIERAAETGESVGVDTDDSTRAALETERSPPPVRPLEDADRSVESVVRGVGSPGRDAALRLPPIGFGCSRYRDGDYVERIDSIATALDAGYRLLDSAELYGNEARIGDLLDSPGAPDREGLFLLSKVWNTNHEHVAEACEGTLAELGVDALDSYLLHWPDAWRYQGPLRALAERPPDEQEALTFPTDADGDPDAVDVPLAETWARMERLVDRGLTRTLGVCNVSLSDLETILESARVPPAIVQIESHPYLPRTELIEACHARGIRVLAHSPLSAPGLLDEPALAAVADAHEASPAAAALAFHVDRGVVPIPASNDPDHVVDNLAAARLRLTEADRERLATLADPGFER</sequence>
<dbReference type="Gene3D" id="3.40.50.720">
    <property type="entry name" value="NAD(P)-binding Rossmann-like Domain"/>
    <property type="match status" value="1"/>
</dbReference>
<evidence type="ECO:0000313" key="6">
    <source>
        <dbReference type="Proteomes" id="UP001570511"/>
    </source>
</evidence>
<dbReference type="EMBL" id="JBGNYA010000001">
    <property type="protein sequence ID" value="MFA1611677.1"/>
    <property type="molecule type" value="Genomic_DNA"/>
</dbReference>
<organism evidence="5 6">
    <name type="scientific">Halobellus rubicundus</name>
    <dbReference type="NCBI Taxonomy" id="2996466"/>
    <lineage>
        <taxon>Archaea</taxon>
        <taxon>Methanobacteriati</taxon>
        <taxon>Methanobacteriota</taxon>
        <taxon>Stenosarchaea group</taxon>
        <taxon>Halobacteria</taxon>
        <taxon>Halobacteriales</taxon>
        <taxon>Haloferacaceae</taxon>
        <taxon>Halobellus</taxon>
    </lineage>
</organism>
<dbReference type="InterPro" id="IPR000683">
    <property type="entry name" value="Gfo/Idh/MocA-like_OxRdtase_N"/>
</dbReference>
<dbReference type="InterPro" id="IPR036812">
    <property type="entry name" value="NAD(P)_OxRdtase_dom_sf"/>
</dbReference>
<evidence type="ECO:0000313" key="5">
    <source>
        <dbReference type="EMBL" id="MFA1611677.1"/>
    </source>
</evidence>
<reference evidence="5 6" key="1">
    <citation type="submission" date="2024-08" db="EMBL/GenBank/DDBJ databases">
        <title>Halobellus sp. MBLA0158 whole genome sequence.</title>
        <authorList>
            <person name="Hwang C.Y."/>
            <person name="Cho E.-S."/>
            <person name="Seo M.-J."/>
        </authorList>
    </citation>
    <scope>NUCLEOTIDE SEQUENCE [LARGE SCALE GENOMIC DNA]</scope>
    <source>
        <strain evidence="5 6">MBLA0158</strain>
    </source>
</reference>
<dbReference type="PANTHER" id="PTHR11732">
    <property type="entry name" value="ALDO/KETO REDUCTASE"/>
    <property type="match status" value="1"/>
</dbReference>
<feature type="domain" description="Gfo/Idh/MocA-like oxidoreductase N-terminal" evidence="3">
    <location>
        <begin position="2"/>
        <end position="114"/>
    </location>
</feature>
<dbReference type="Pfam" id="PF01408">
    <property type="entry name" value="GFO_IDH_MocA"/>
    <property type="match status" value="1"/>
</dbReference>
<evidence type="ECO:0000256" key="1">
    <source>
        <dbReference type="SAM" id="MobiDB-lite"/>
    </source>
</evidence>
<dbReference type="InterPro" id="IPR036291">
    <property type="entry name" value="NAD(P)-bd_dom_sf"/>
</dbReference>
<dbReference type="Pfam" id="PF22725">
    <property type="entry name" value="GFO_IDH_MocA_C3"/>
    <property type="match status" value="1"/>
</dbReference>
<accession>A0ABD5MCN6</accession>
<protein>
    <submittedName>
        <fullName evidence="5">Aldo/keto reductase</fullName>
    </submittedName>
</protein>
<dbReference type="InterPro" id="IPR055170">
    <property type="entry name" value="GFO_IDH_MocA-like_dom"/>
</dbReference>
<dbReference type="InterPro" id="IPR018170">
    <property type="entry name" value="Aldo/ket_reductase_CS"/>
</dbReference>
<dbReference type="Gene3D" id="3.20.20.100">
    <property type="entry name" value="NADP-dependent oxidoreductase domain"/>
    <property type="match status" value="1"/>
</dbReference>
<dbReference type="InterPro" id="IPR023210">
    <property type="entry name" value="NADP_OxRdtase_dom"/>
</dbReference>
<feature type="domain" description="GFO/IDH/MocA-like oxidoreductase" evidence="4">
    <location>
        <begin position="127"/>
        <end position="252"/>
    </location>
</feature>
<dbReference type="PRINTS" id="PR00069">
    <property type="entry name" value="ALDKETRDTASE"/>
</dbReference>
<name>A0ABD5MCN6_9EURY</name>
<dbReference type="PROSITE" id="PS00798">
    <property type="entry name" value="ALDOKETO_REDUCTASE_1"/>
    <property type="match status" value="1"/>
</dbReference>
<dbReference type="AlphaFoldDB" id="A0ABD5MCN6"/>
<gene>
    <name evidence="5" type="ORF">OS889_11755</name>
</gene>
<dbReference type="RefSeq" id="WP_372390033.1">
    <property type="nucleotide sequence ID" value="NZ_JBGNYA010000001.1"/>
</dbReference>
<dbReference type="SUPFAM" id="SSF51735">
    <property type="entry name" value="NAD(P)-binding Rossmann-fold domains"/>
    <property type="match status" value="1"/>
</dbReference>
<comment type="caution">
    <text evidence="5">The sequence shown here is derived from an EMBL/GenBank/DDBJ whole genome shotgun (WGS) entry which is preliminary data.</text>
</comment>
<dbReference type="InterPro" id="IPR020471">
    <property type="entry name" value="AKR"/>
</dbReference>
<dbReference type="SUPFAM" id="SSF51430">
    <property type="entry name" value="NAD(P)-linked oxidoreductase"/>
    <property type="match status" value="1"/>
</dbReference>
<feature type="compositionally biased region" description="Basic and acidic residues" evidence="1">
    <location>
        <begin position="340"/>
        <end position="350"/>
    </location>
</feature>
<dbReference type="Pfam" id="PF00248">
    <property type="entry name" value="Aldo_ket_red"/>
    <property type="match status" value="1"/>
</dbReference>
<keyword evidence="6" id="KW-1185">Reference proteome</keyword>
<feature type="region of interest" description="Disordered" evidence="1">
    <location>
        <begin position="331"/>
        <end position="364"/>
    </location>
</feature>
<dbReference type="Proteomes" id="UP001570511">
    <property type="component" value="Unassembled WGS sequence"/>
</dbReference>
<dbReference type="SUPFAM" id="SSF55347">
    <property type="entry name" value="Glyceraldehyde-3-phosphate dehydrogenase-like, C-terminal domain"/>
    <property type="match status" value="1"/>
</dbReference>
<evidence type="ECO:0000259" key="2">
    <source>
        <dbReference type="Pfam" id="PF00248"/>
    </source>
</evidence>
<dbReference type="CDD" id="cd19071">
    <property type="entry name" value="AKR_AKR1-5-like"/>
    <property type="match status" value="1"/>
</dbReference>
<evidence type="ECO:0000259" key="3">
    <source>
        <dbReference type="Pfam" id="PF01408"/>
    </source>
</evidence>
<feature type="domain" description="NADP-dependent oxidoreductase" evidence="2">
    <location>
        <begin position="385"/>
        <end position="662"/>
    </location>
</feature>